<dbReference type="CDD" id="cd19077">
    <property type="entry name" value="AKR_AKR8A1-2"/>
    <property type="match status" value="1"/>
</dbReference>
<dbReference type="GO" id="GO:0046872">
    <property type="term" value="F:metal ion binding"/>
    <property type="evidence" value="ECO:0007669"/>
    <property type="project" value="UniProtKB-KW"/>
</dbReference>
<feature type="region of interest" description="Disordered" evidence="6">
    <location>
        <begin position="704"/>
        <end position="746"/>
    </location>
</feature>
<dbReference type="SUPFAM" id="SSF56655">
    <property type="entry name" value="Carbohydrate phosphatase"/>
    <property type="match status" value="1"/>
</dbReference>
<feature type="binding site" evidence="5">
    <location>
        <position position="464"/>
    </location>
    <ligand>
        <name>Mg(2+)</name>
        <dbReference type="ChEBI" id="CHEBI:18420"/>
        <label>1</label>
        <note>catalytic</note>
    </ligand>
</feature>
<dbReference type="GO" id="GO:0046854">
    <property type="term" value="P:phosphatidylinositol phosphate biosynthetic process"/>
    <property type="evidence" value="ECO:0007669"/>
    <property type="project" value="InterPro"/>
</dbReference>
<evidence type="ECO:0000256" key="5">
    <source>
        <dbReference type="PIRSR" id="PIRSR600760-2"/>
    </source>
</evidence>
<feature type="binding site" evidence="5">
    <location>
        <position position="627"/>
    </location>
    <ligand>
        <name>Mg(2+)</name>
        <dbReference type="ChEBI" id="CHEBI:18420"/>
        <label>1</label>
        <note>catalytic</note>
    </ligand>
</feature>
<dbReference type="PANTHER" id="PTHR20854">
    <property type="entry name" value="INOSITOL MONOPHOSPHATASE"/>
    <property type="match status" value="1"/>
</dbReference>
<keyword evidence="2 5" id="KW-0479">Metal-binding</keyword>
<keyword evidence="4" id="KW-0560">Oxidoreductase</keyword>
<protein>
    <submittedName>
        <fullName evidence="8">Protein qutG</fullName>
    </submittedName>
</protein>
<reference evidence="8" key="2">
    <citation type="journal article" date="2014" name="PLoS Genet.">
        <title>Signature gene expression reveals novel clues to the molecular mechanisms of dimorphic transition in Penicillium marneffei.</title>
        <authorList>
            <person name="Yang E."/>
            <person name="Wang G."/>
            <person name="Cai J."/>
            <person name="Woo P.C."/>
            <person name="Lau S.K."/>
            <person name="Yuen K.-Y."/>
            <person name="Chow W.-N."/>
            <person name="Lin X."/>
        </authorList>
    </citation>
    <scope>NUCLEOTIDE SEQUENCE</scope>
    <source>
        <strain evidence="8">PM1</strain>
    </source>
</reference>
<dbReference type="FunFam" id="3.30.540.10:FF:000004">
    <property type="entry name" value="Inositol-1-monophosphatase"/>
    <property type="match status" value="1"/>
</dbReference>
<dbReference type="Gene3D" id="3.20.20.100">
    <property type="entry name" value="NADP-dependent oxidoreductase domain"/>
    <property type="match status" value="1"/>
</dbReference>
<dbReference type="AlphaFoldDB" id="A0A093VBH5"/>
<reference key="1">
    <citation type="journal article" date="2014" name="PLoS Genet.">
        <title>Signature Gene Expression Reveals Novel Clues to the Molecular Mechanisms of Dimorphic Transition in Penicillium marneffei.</title>
        <authorList>
            <person name="Yang E."/>
            <person name="Wang G."/>
            <person name="Cai J."/>
            <person name="Woo P.C."/>
            <person name="Lau S.K."/>
            <person name="Yuen K.-Y."/>
            <person name="Chow W.-N."/>
            <person name="Lin X."/>
        </authorList>
    </citation>
    <scope>NUCLEOTIDE SEQUENCE [LARGE SCALE GENOMIC DNA]</scope>
    <source>
        <strain>PM1</strain>
    </source>
</reference>
<gene>
    <name evidence="8" type="ORF">GQ26_0310930</name>
</gene>
<organism evidence="8">
    <name type="scientific">Talaromyces marneffei PM1</name>
    <dbReference type="NCBI Taxonomy" id="1077442"/>
    <lineage>
        <taxon>Eukaryota</taxon>
        <taxon>Fungi</taxon>
        <taxon>Dikarya</taxon>
        <taxon>Ascomycota</taxon>
        <taxon>Pezizomycotina</taxon>
        <taxon>Eurotiomycetes</taxon>
        <taxon>Eurotiomycetidae</taxon>
        <taxon>Eurotiales</taxon>
        <taxon>Trichocomaceae</taxon>
        <taxon>Talaromyces</taxon>
        <taxon>Talaromyces sect. Talaromyces</taxon>
    </lineage>
</organism>
<dbReference type="PRINTS" id="PR00377">
    <property type="entry name" value="IMPHPHTASES"/>
</dbReference>
<dbReference type="InterPro" id="IPR033942">
    <property type="entry name" value="IMPase"/>
</dbReference>
<dbReference type="Pfam" id="PF00248">
    <property type="entry name" value="Aldo_ket_red"/>
    <property type="match status" value="1"/>
</dbReference>
<evidence type="ECO:0000256" key="4">
    <source>
        <dbReference type="ARBA" id="ARBA00023002"/>
    </source>
</evidence>
<dbReference type="InterPro" id="IPR020550">
    <property type="entry name" value="Inositol_monophosphatase_CS"/>
</dbReference>
<dbReference type="PROSITE" id="PS00629">
    <property type="entry name" value="IMP_1"/>
    <property type="match status" value="1"/>
</dbReference>
<dbReference type="EMBL" id="JPOX01000031">
    <property type="protein sequence ID" value="KFX44036.1"/>
    <property type="molecule type" value="Genomic_DNA"/>
</dbReference>
<dbReference type="GO" id="GO:0016491">
    <property type="term" value="F:oxidoreductase activity"/>
    <property type="evidence" value="ECO:0007669"/>
    <property type="project" value="UniProtKB-KW"/>
</dbReference>
<dbReference type="CDD" id="cd01639">
    <property type="entry name" value="IMPase"/>
    <property type="match status" value="1"/>
</dbReference>
<feature type="binding site" evidence="5">
    <location>
        <position position="438"/>
    </location>
    <ligand>
        <name>Mg(2+)</name>
        <dbReference type="ChEBI" id="CHEBI:18420"/>
        <label>1</label>
        <note>catalytic</note>
    </ligand>
</feature>
<comment type="cofactor">
    <cofactor evidence="5">
        <name>Mg(2+)</name>
        <dbReference type="ChEBI" id="CHEBI:18420"/>
    </cofactor>
</comment>
<dbReference type="InterPro" id="IPR020583">
    <property type="entry name" value="Inositol_monoP_metal-BS"/>
</dbReference>
<evidence type="ECO:0000259" key="7">
    <source>
        <dbReference type="Pfam" id="PF00248"/>
    </source>
</evidence>
<proteinExistence type="inferred from homology"/>
<dbReference type="Gene3D" id="3.30.540.10">
    <property type="entry name" value="Fructose-1,6-Bisphosphatase, subunit A, domain 1"/>
    <property type="match status" value="1"/>
</dbReference>
<feature type="binding site" evidence="5">
    <location>
        <position position="462"/>
    </location>
    <ligand>
        <name>Mg(2+)</name>
        <dbReference type="ChEBI" id="CHEBI:18420"/>
        <label>1</label>
        <note>catalytic</note>
    </ligand>
</feature>
<dbReference type="GO" id="GO:0008934">
    <property type="term" value="F:inositol monophosphate 1-phosphatase activity"/>
    <property type="evidence" value="ECO:0007669"/>
    <property type="project" value="InterPro"/>
</dbReference>
<evidence type="ECO:0000256" key="2">
    <source>
        <dbReference type="ARBA" id="ARBA00022723"/>
    </source>
</evidence>
<dbReference type="PANTHER" id="PTHR20854:SF39">
    <property type="entry name" value="PROTEIN QUTG"/>
    <property type="match status" value="1"/>
</dbReference>
<evidence type="ECO:0000256" key="1">
    <source>
        <dbReference type="ARBA" id="ARBA00009759"/>
    </source>
</evidence>
<dbReference type="GO" id="GO:0007165">
    <property type="term" value="P:signal transduction"/>
    <property type="evidence" value="ECO:0007669"/>
    <property type="project" value="TreeGrafter"/>
</dbReference>
<comment type="similarity">
    <text evidence="1">Belongs to the inositol monophosphatase superfamily.</text>
</comment>
<keyword evidence="3 5" id="KW-0460">Magnesium</keyword>
<feature type="compositionally biased region" description="Polar residues" evidence="6">
    <location>
        <begin position="728"/>
        <end position="743"/>
    </location>
</feature>
<dbReference type="GO" id="GO:0006020">
    <property type="term" value="P:inositol metabolic process"/>
    <property type="evidence" value="ECO:0007669"/>
    <property type="project" value="TreeGrafter"/>
</dbReference>
<name>A0A093VBH5_TALMA</name>
<feature type="binding site" evidence="5">
    <location>
        <position position="465"/>
    </location>
    <ligand>
        <name>Mg(2+)</name>
        <dbReference type="ChEBI" id="CHEBI:18420"/>
        <label>1</label>
        <note>catalytic</note>
    </ligand>
</feature>
<dbReference type="SUPFAM" id="SSF51430">
    <property type="entry name" value="NAD(P)-linked oxidoreductase"/>
    <property type="match status" value="1"/>
</dbReference>
<dbReference type="PROSITE" id="PS00630">
    <property type="entry name" value="IMP_2"/>
    <property type="match status" value="1"/>
</dbReference>
<dbReference type="InterPro" id="IPR023210">
    <property type="entry name" value="NADP_OxRdtase_dom"/>
</dbReference>
<dbReference type="Gene3D" id="3.40.190.80">
    <property type="match status" value="1"/>
</dbReference>
<dbReference type="InterPro" id="IPR036812">
    <property type="entry name" value="NAD(P)_OxRdtase_dom_sf"/>
</dbReference>
<feature type="domain" description="NADP-dependent oxidoreductase" evidence="7">
    <location>
        <begin position="18"/>
        <end position="315"/>
    </location>
</feature>
<comment type="caution">
    <text evidence="8">The sequence shown here is derived from an EMBL/GenBank/DDBJ whole genome shotgun (WGS) entry which is preliminary data.</text>
</comment>
<dbReference type="Pfam" id="PF00459">
    <property type="entry name" value="Inositol_P"/>
    <property type="match status" value="1"/>
</dbReference>
<evidence type="ECO:0000256" key="3">
    <source>
        <dbReference type="ARBA" id="ARBA00022842"/>
    </source>
</evidence>
<accession>A0A093VBH5</accession>
<dbReference type="HOGENOM" id="CLU_390870_0_0_1"/>
<dbReference type="InterPro" id="IPR000760">
    <property type="entry name" value="Inositol_monophosphatase-like"/>
</dbReference>
<evidence type="ECO:0000313" key="8">
    <source>
        <dbReference type="EMBL" id="KFX44036.1"/>
    </source>
</evidence>
<sequence length="793" mass="86731">MAATFKYSLAGKPIGRDGLGLMRLTWHIAPLPDSQTFPILKAALSAGMTVWNGADFYGTSENNSLHLINRYLTAHPEDADKFVLCIKSGLRDHATYKMDCSPEGLREFAHRSLDILKGTMTKIDIFGLSRVDPDVPVEESVKALAELREGGRIGGIQLTEVRAETMGRASSVTKIDIVEAEISLWSTEVFSNGVAEACAEHGIVLVAHTPLGGGILTGKYESFDDLPAIMKGRPRFVPENVENNVKLIKQVKAMARSKGCTPAQLALSWVKKKGTEPGMPVIVPVVGARSPETALENAKDVGLTNTDMKQIQDILEYFQCRVIDGQQGRRSSMSIDSTAIMSTISGEISDSQLEEIYQFAIDLGKKAGAKLMDGIHARIGGTISEISSNVASNANMTSNLAFEEKDNAVDIVTQVDEVERFIHEAISTRYPSHKFIGEETYAKTSSSAREYLITSEPTWCVDPLDGTVNYTHMFPMFCVSIAFIVGGKPVIGVIYAPMLNQLFSSCLGHGAWLNETTRLPLIKNAKDNVAKDNKDNYGVPPMPENAPSRCIFSCEWGKDRRNVSGGNLRKKISSFMNMAAEKGGENADGLRGMVHGVRSLGSATLDLAYTAMGSLDIWWEGGCWEWDVAAGVAILLEAGGLVTTANPPEDPDTAKIEDVRLGSRLYLAIRPAGPSASETGRQSQERTVATTVIHWGKYHQGLRSTLNQDEPNMDNKQKKQKPFWSMHKQGQSQQTRKTSTGSFSDDDLAALPVEKQFETDYDKTGHLVPDTEHFTSEQDMVGASNEEFHHPTM</sequence>
<evidence type="ECO:0000256" key="6">
    <source>
        <dbReference type="SAM" id="MobiDB-lite"/>
    </source>
</evidence>